<dbReference type="AlphaFoldDB" id="A0A229UKB9"/>
<protein>
    <recommendedName>
        <fullName evidence="2">DUF3048 domain-containing protein</fullName>
    </recommendedName>
</protein>
<dbReference type="OrthoDB" id="9779102at2"/>
<accession>A0A229UKB9</accession>
<dbReference type="EMBL" id="NMQW01000049">
    <property type="protein sequence ID" value="OXM83349.1"/>
    <property type="molecule type" value="Genomic_DNA"/>
</dbReference>
<dbReference type="Proteomes" id="UP000215509">
    <property type="component" value="Unassembled WGS sequence"/>
</dbReference>
<evidence type="ECO:0000313" key="3">
    <source>
        <dbReference type="EMBL" id="OXM83349.1"/>
    </source>
</evidence>
<proteinExistence type="predicted"/>
<organism evidence="3 4">
    <name type="scientific">Paenibacillus rigui</name>
    <dbReference type="NCBI Taxonomy" id="554312"/>
    <lineage>
        <taxon>Bacteria</taxon>
        <taxon>Bacillati</taxon>
        <taxon>Bacillota</taxon>
        <taxon>Bacilli</taxon>
        <taxon>Bacillales</taxon>
        <taxon>Paenibacillaceae</taxon>
        <taxon>Paenibacillus</taxon>
    </lineage>
</organism>
<keyword evidence="4" id="KW-1185">Reference proteome</keyword>
<sequence>MQVQVKEESPSQAAETAAARKEQLVSPLTGLPVSAPQTARPVMVMINNHPAARPQSGLSQADIVYECLAVLLPKMSL</sequence>
<evidence type="ECO:0000313" key="4">
    <source>
        <dbReference type="Proteomes" id="UP000215509"/>
    </source>
</evidence>
<dbReference type="Pfam" id="PF11258">
    <property type="entry name" value="DUF3048"/>
    <property type="match status" value="1"/>
</dbReference>
<feature type="region of interest" description="Disordered" evidence="1">
    <location>
        <begin position="1"/>
        <end position="21"/>
    </location>
</feature>
<feature type="domain" description="DUF3048" evidence="2">
    <location>
        <begin position="28"/>
        <end position="69"/>
    </location>
</feature>
<reference evidence="3 4" key="1">
    <citation type="submission" date="2017-07" db="EMBL/GenBank/DDBJ databases">
        <title>Genome sequencing and assembly of Paenibacillus rigui.</title>
        <authorList>
            <person name="Mayilraj S."/>
        </authorList>
    </citation>
    <scope>NUCLEOTIDE SEQUENCE [LARGE SCALE GENOMIC DNA]</scope>
    <source>
        <strain evidence="3 4">JCM 16352</strain>
    </source>
</reference>
<dbReference type="Gene3D" id="3.50.90.10">
    <property type="entry name" value="YerB-like"/>
    <property type="match status" value="1"/>
</dbReference>
<evidence type="ECO:0000256" key="1">
    <source>
        <dbReference type="SAM" id="MobiDB-lite"/>
    </source>
</evidence>
<gene>
    <name evidence="3" type="ORF">CF651_26585</name>
</gene>
<comment type="caution">
    <text evidence="3">The sequence shown here is derived from an EMBL/GenBank/DDBJ whole genome shotgun (WGS) entry which is preliminary data.</text>
</comment>
<name>A0A229UKB9_9BACL</name>
<evidence type="ECO:0000259" key="2">
    <source>
        <dbReference type="Pfam" id="PF11258"/>
    </source>
</evidence>
<dbReference type="InterPro" id="IPR021416">
    <property type="entry name" value="DUF3048_N"/>
</dbReference>
<dbReference type="InterPro" id="IPR023158">
    <property type="entry name" value="YerB-like_sf"/>
</dbReference>
<dbReference type="SUPFAM" id="SSF159774">
    <property type="entry name" value="YerB-like"/>
    <property type="match status" value="1"/>
</dbReference>